<dbReference type="Proteomes" id="UP000092932">
    <property type="component" value="Chromosome"/>
</dbReference>
<evidence type="ECO:0000256" key="1">
    <source>
        <dbReference type="SAM" id="Coils"/>
    </source>
</evidence>
<evidence type="ECO:0000313" key="2">
    <source>
        <dbReference type="EMBL" id="ANY19405.1"/>
    </source>
</evidence>
<dbReference type="AlphaFoldDB" id="A0A1B2ABI5"/>
<gene>
    <name evidence="2" type="ORF">A6F68_00879</name>
</gene>
<sequence length="260" mass="27527">MRLDKPSLDAKSAMVCSQAGIDLMNKQAIDLRKTIKVLEGQIQDIEKHKTKQERLAGVGLTLNLLKATSEAFVDLGMALTGAKNPVLASLKKLRPVASEAGNVLAGKGLTKDSAKAAIGYAKGGKDNFEKCMSDFAANTTNLMIDAMANDTYGVKKAGAKSVIAANKCALAAGEVMKERSRKGAGELWGKASDKVGRVTDFAFAIEKYNHDLEKAFDTYLSDIEGAGGTESAKKTVKAGLQKQIDNLRKLEAAVADCAGK</sequence>
<dbReference type="KEGG" id="ado:A6F68_00879"/>
<keyword evidence="3" id="KW-1185">Reference proteome</keyword>
<proteinExistence type="predicted"/>
<evidence type="ECO:0000313" key="3">
    <source>
        <dbReference type="Proteomes" id="UP000092932"/>
    </source>
</evidence>
<dbReference type="RefSeq" id="WP_157096651.1">
    <property type="nucleotide sequence ID" value="NZ_CP016591.1"/>
</dbReference>
<keyword evidence="1" id="KW-0175">Coiled coil</keyword>
<dbReference type="STRING" id="692370.A6F68_00879"/>
<name>A0A1B2ABI5_9SPHN</name>
<dbReference type="EMBL" id="CP016591">
    <property type="protein sequence ID" value="ANY19405.1"/>
    <property type="molecule type" value="Genomic_DNA"/>
</dbReference>
<protein>
    <submittedName>
        <fullName evidence="2">Uncharacterized protein</fullName>
    </submittedName>
</protein>
<organism evidence="2 3">
    <name type="scientific">Tsuneonella dongtanensis</name>
    <dbReference type="NCBI Taxonomy" id="692370"/>
    <lineage>
        <taxon>Bacteria</taxon>
        <taxon>Pseudomonadati</taxon>
        <taxon>Pseudomonadota</taxon>
        <taxon>Alphaproteobacteria</taxon>
        <taxon>Sphingomonadales</taxon>
        <taxon>Erythrobacteraceae</taxon>
        <taxon>Tsuneonella</taxon>
    </lineage>
</organism>
<accession>A0A1B2ABI5</accession>
<reference evidence="2 3" key="1">
    <citation type="submission" date="2016-07" db="EMBL/GenBank/DDBJ databases">
        <title>Complete genome sequence of Altererythrobacter dongtanensis KCTC 22672, a type strain with esterase isolated from tidal flat.</title>
        <authorList>
            <person name="Cheng H."/>
            <person name="Wu Y.-H."/>
            <person name="Zhou P."/>
            <person name="Huo Y.-Y."/>
            <person name="Wang C.-S."/>
            <person name="Xu X.-W."/>
        </authorList>
    </citation>
    <scope>NUCLEOTIDE SEQUENCE [LARGE SCALE GENOMIC DNA]</scope>
    <source>
        <strain evidence="2 3">KCTC 22672</strain>
    </source>
</reference>
<feature type="coiled-coil region" evidence="1">
    <location>
        <begin position="21"/>
        <end position="55"/>
    </location>
</feature>